<gene>
    <name evidence="2" type="ORF">QCL97_011480</name>
</gene>
<dbReference type="RefSeq" id="WP_307909711.1">
    <property type="nucleotide sequence ID" value="NZ_JAVFJF020000021.1"/>
</dbReference>
<proteinExistence type="predicted"/>
<evidence type="ECO:0000313" key="3">
    <source>
        <dbReference type="Proteomes" id="UP001224516"/>
    </source>
</evidence>
<sequence>MKLLNWIALALLLAGLPALAAKPSCLKAKPEDPKTTKAASVSQIEVILNAIPTPAGDQNLGERLAGLDIRARQITYGPVTLDEVCTSNGILKMGDVYYQFITTEAGEAISRQCPIAAMFSLVKRGRHWLPQDRTGNYLINGICKAPDIVP</sequence>
<evidence type="ECO:0000256" key="1">
    <source>
        <dbReference type="SAM" id="SignalP"/>
    </source>
</evidence>
<feature type="chain" id="PRO_5045492752" evidence="1">
    <location>
        <begin position="21"/>
        <end position="150"/>
    </location>
</feature>
<keyword evidence="3" id="KW-1185">Reference proteome</keyword>
<name>A0ABU8V2J5_9NEIS</name>
<organism evidence="2 3">
    <name type="scientific">Chromobacterium amazonense</name>
    <dbReference type="NCBI Taxonomy" id="1382803"/>
    <lineage>
        <taxon>Bacteria</taxon>
        <taxon>Pseudomonadati</taxon>
        <taxon>Pseudomonadota</taxon>
        <taxon>Betaproteobacteria</taxon>
        <taxon>Neisseriales</taxon>
        <taxon>Chromobacteriaceae</taxon>
        <taxon>Chromobacterium</taxon>
    </lineage>
</organism>
<reference evidence="2 3" key="1">
    <citation type="submission" date="2023-12" db="EMBL/GenBank/DDBJ databases">
        <title>Evaluation and characterization of a potential secondary metabolite violacein from indigenous Chromobacterium amazonense SAM215.</title>
        <authorList>
            <person name="Tarafdar M.R."/>
            <person name="Abedin S.M."/>
            <person name="Atiqua A."/>
            <person name="Saha A."/>
            <person name="Khan S.N."/>
        </authorList>
    </citation>
    <scope>NUCLEOTIDE SEQUENCE [LARGE SCALE GENOMIC DNA]</scope>
    <source>
        <strain evidence="2 3">SAM215</strain>
    </source>
</reference>
<comment type="caution">
    <text evidence="2">The sequence shown here is derived from an EMBL/GenBank/DDBJ whole genome shotgun (WGS) entry which is preliminary data.</text>
</comment>
<evidence type="ECO:0000313" key="2">
    <source>
        <dbReference type="EMBL" id="MEJ8675347.1"/>
    </source>
</evidence>
<accession>A0ABU8V2J5</accession>
<dbReference type="Proteomes" id="UP001224516">
    <property type="component" value="Unassembled WGS sequence"/>
</dbReference>
<keyword evidence="1" id="KW-0732">Signal</keyword>
<dbReference type="EMBL" id="JAVFJF020000021">
    <property type="protein sequence ID" value="MEJ8675347.1"/>
    <property type="molecule type" value="Genomic_DNA"/>
</dbReference>
<feature type="signal peptide" evidence="1">
    <location>
        <begin position="1"/>
        <end position="20"/>
    </location>
</feature>
<protein>
    <submittedName>
        <fullName evidence="2">Uncharacterized protein</fullName>
    </submittedName>
</protein>